<evidence type="ECO:0000313" key="3">
    <source>
        <dbReference type="Proteomes" id="UP000030011"/>
    </source>
</evidence>
<protein>
    <submittedName>
        <fullName evidence="2">Uncharacterized protein</fullName>
    </submittedName>
</protein>
<gene>
    <name evidence="2" type="ORF">N803_02795</name>
</gene>
<organism evidence="2 3">
    <name type="scientific">Knoellia subterranea KCTC 19937</name>
    <dbReference type="NCBI Taxonomy" id="1385521"/>
    <lineage>
        <taxon>Bacteria</taxon>
        <taxon>Bacillati</taxon>
        <taxon>Actinomycetota</taxon>
        <taxon>Actinomycetes</taxon>
        <taxon>Micrococcales</taxon>
        <taxon>Intrasporangiaceae</taxon>
        <taxon>Knoellia</taxon>
    </lineage>
</organism>
<dbReference type="STRING" id="1385521.N803_02795"/>
<comment type="caution">
    <text evidence="2">The sequence shown here is derived from an EMBL/GenBank/DDBJ whole genome shotgun (WGS) entry which is preliminary data.</text>
</comment>
<feature type="region of interest" description="Disordered" evidence="1">
    <location>
        <begin position="1"/>
        <end position="52"/>
    </location>
</feature>
<dbReference type="EMBL" id="AVPK01000001">
    <property type="protein sequence ID" value="KGN39622.1"/>
    <property type="molecule type" value="Genomic_DNA"/>
</dbReference>
<accession>A0A0A0JU73</accession>
<dbReference type="AlphaFoldDB" id="A0A0A0JU73"/>
<proteinExistence type="predicted"/>
<name>A0A0A0JU73_9MICO</name>
<feature type="compositionally biased region" description="Low complexity" evidence="1">
    <location>
        <begin position="1"/>
        <end position="47"/>
    </location>
</feature>
<dbReference type="Proteomes" id="UP000030011">
    <property type="component" value="Unassembled WGS sequence"/>
</dbReference>
<reference evidence="2 3" key="1">
    <citation type="submission" date="2013-08" db="EMBL/GenBank/DDBJ databases">
        <title>The genome sequence of Knoellia subterranea.</title>
        <authorList>
            <person name="Zhu W."/>
            <person name="Wang G."/>
        </authorList>
    </citation>
    <scope>NUCLEOTIDE SEQUENCE [LARGE SCALE GENOMIC DNA]</scope>
    <source>
        <strain evidence="2 3">KCTC 19937</strain>
    </source>
</reference>
<evidence type="ECO:0000256" key="1">
    <source>
        <dbReference type="SAM" id="MobiDB-lite"/>
    </source>
</evidence>
<keyword evidence="3" id="KW-1185">Reference proteome</keyword>
<evidence type="ECO:0000313" key="2">
    <source>
        <dbReference type="EMBL" id="KGN39622.1"/>
    </source>
</evidence>
<sequence>MLIPTVSTSASPSATHTTAPTTTSVAPTSTGETESEPSPSSTPTGPGWSEPVTVAGTTYRARLTPTTGDHNFDLMLEADGAAVFTPGAVFNTEGRWGRKADDRRIAYYLGATRLIDLVSVDGRAADSEVIGHVEVPTPEGDDVTGTPFTDLVVTIIRTHAESTWGQGRPSGWVVRTSDGGLWNLDED</sequence>